<evidence type="ECO:0000256" key="1">
    <source>
        <dbReference type="PROSITE-ProRule" id="PRU00175"/>
    </source>
</evidence>
<feature type="domain" description="RING-type" evidence="3">
    <location>
        <begin position="6"/>
        <end position="53"/>
    </location>
</feature>
<accession>A0A8H7XSV4</accession>
<feature type="compositionally biased region" description="Basic and acidic residues" evidence="2">
    <location>
        <begin position="264"/>
        <end position="289"/>
    </location>
</feature>
<evidence type="ECO:0000259" key="3">
    <source>
        <dbReference type="PROSITE" id="PS50089"/>
    </source>
</evidence>
<dbReference type="PROSITE" id="PS50089">
    <property type="entry name" value="ZF_RING_2"/>
    <property type="match status" value="1"/>
</dbReference>
<dbReference type="Gene3D" id="3.30.40.10">
    <property type="entry name" value="Zinc/RING finger domain, C3HC4 (zinc finger)"/>
    <property type="match status" value="1"/>
</dbReference>
<dbReference type="AlphaFoldDB" id="A0A8H7XSV4"/>
<gene>
    <name evidence="4" type="ORF">JR316_008274</name>
</gene>
<dbReference type="EMBL" id="JAFIQS010000008">
    <property type="protein sequence ID" value="KAG5166193.1"/>
    <property type="molecule type" value="Genomic_DNA"/>
</dbReference>
<dbReference type="Pfam" id="PF14634">
    <property type="entry name" value="zf-RING_5"/>
    <property type="match status" value="1"/>
</dbReference>
<feature type="compositionally biased region" description="Basic and acidic residues" evidence="2">
    <location>
        <begin position="173"/>
        <end position="200"/>
    </location>
</feature>
<dbReference type="SMART" id="SM00184">
    <property type="entry name" value="RING"/>
    <property type="match status" value="1"/>
</dbReference>
<evidence type="ECO:0000256" key="2">
    <source>
        <dbReference type="SAM" id="MobiDB-lite"/>
    </source>
</evidence>
<dbReference type="InterPro" id="IPR001841">
    <property type="entry name" value="Znf_RING"/>
</dbReference>
<name>A0A8H7XSV4_PSICU</name>
<evidence type="ECO:0000313" key="4">
    <source>
        <dbReference type="EMBL" id="KAG5166193.1"/>
    </source>
</evidence>
<dbReference type="GO" id="GO:0008270">
    <property type="term" value="F:zinc ion binding"/>
    <property type="evidence" value="ECO:0007669"/>
    <property type="project" value="UniProtKB-KW"/>
</dbReference>
<dbReference type="InterPro" id="IPR013083">
    <property type="entry name" value="Znf_RING/FYVE/PHD"/>
</dbReference>
<dbReference type="SUPFAM" id="SSF57850">
    <property type="entry name" value="RING/U-box"/>
    <property type="match status" value="1"/>
</dbReference>
<feature type="compositionally biased region" description="Polar residues" evidence="2">
    <location>
        <begin position="290"/>
        <end position="299"/>
    </location>
</feature>
<feature type="region of interest" description="Disordered" evidence="2">
    <location>
        <begin position="264"/>
        <end position="305"/>
    </location>
</feature>
<keyword evidence="1" id="KW-0863">Zinc-finger</keyword>
<feature type="region of interest" description="Disordered" evidence="2">
    <location>
        <begin position="173"/>
        <end position="202"/>
    </location>
</feature>
<reference evidence="4" key="1">
    <citation type="submission" date="2021-02" db="EMBL/GenBank/DDBJ databases">
        <title>Psilocybe cubensis genome.</title>
        <authorList>
            <person name="Mckernan K.J."/>
            <person name="Crawford S."/>
            <person name="Trippe A."/>
            <person name="Kane L.T."/>
            <person name="Mclaughlin S."/>
        </authorList>
    </citation>
    <scope>NUCLEOTIDE SEQUENCE [LARGE SCALE GENOMIC DNA]</scope>
    <source>
        <strain evidence="4">MGC-MH-2018</strain>
    </source>
</reference>
<comment type="caution">
    <text evidence="4">The sequence shown here is derived from an EMBL/GenBank/DDBJ whole genome shotgun (WGS) entry which is preliminary data.</text>
</comment>
<keyword evidence="1" id="KW-0479">Metal-binding</keyword>
<protein>
    <recommendedName>
        <fullName evidence="3">RING-type domain-containing protein</fullName>
    </recommendedName>
</protein>
<organism evidence="4">
    <name type="scientific">Psilocybe cubensis</name>
    <name type="common">Psychedelic mushroom</name>
    <name type="synonym">Stropharia cubensis</name>
    <dbReference type="NCBI Taxonomy" id="181762"/>
    <lineage>
        <taxon>Eukaryota</taxon>
        <taxon>Fungi</taxon>
        <taxon>Dikarya</taxon>
        <taxon>Basidiomycota</taxon>
        <taxon>Agaricomycotina</taxon>
        <taxon>Agaricomycetes</taxon>
        <taxon>Agaricomycetidae</taxon>
        <taxon>Agaricales</taxon>
        <taxon>Agaricineae</taxon>
        <taxon>Strophariaceae</taxon>
        <taxon>Psilocybe</taxon>
    </lineage>
</organism>
<keyword evidence="1" id="KW-0862">Zinc</keyword>
<sequence length="378" mass="42560">MPAAHCSICLEHIPIDSNKKFLVFPCGHGWCKPCTNKLFRRDADTPMPCPNCRKHISKNQGHALFVMLVDDSVSQHAALVEGMNKMGPDTPLISVKKAGKKLEAVVKDHIDKRQQPEGSSSSGSGSANVTALLKAIEDFNERIIPLFTQSLDQQAQIKLLLADQQTYVRQRDNLSKERDELRQKNTKLETDMQKSARQRSDALQLAEDAKKKLEEAYKSSTGWKQRAEDMEKEKNRLVDILERQKQTAQERLKVQKSEIASLKRKLEDAEREPAHDVSHGSHTLGHDQSRTQQSITVSSPPQPSLRHIENQPPDTLDFVGMPPPKFGSQWQISKPHNGGGFKKLRLNTETCLPLELDSKNRPTKAVALGPKQTVRVRR</sequence>
<proteinExistence type="predicted"/>